<accession>A0A382CLQ5</accession>
<reference evidence="4" key="1">
    <citation type="submission" date="2018-05" db="EMBL/GenBank/DDBJ databases">
        <authorList>
            <person name="Lanie J.A."/>
            <person name="Ng W.-L."/>
            <person name="Kazmierczak K.M."/>
            <person name="Andrzejewski T.M."/>
            <person name="Davidsen T.M."/>
            <person name="Wayne K.J."/>
            <person name="Tettelin H."/>
            <person name="Glass J.I."/>
            <person name="Rusch D."/>
            <person name="Podicherti R."/>
            <person name="Tsui H.-C.T."/>
            <person name="Winkler M.E."/>
        </authorList>
    </citation>
    <scope>NUCLEOTIDE SEQUENCE</scope>
</reference>
<dbReference type="Gene3D" id="3.40.50.1460">
    <property type="match status" value="1"/>
</dbReference>
<dbReference type="Gene3D" id="2.60.40.3800">
    <property type="match status" value="1"/>
</dbReference>
<dbReference type="InterPro" id="IPR012600">
    <property type="entry name" value="Propeptide_C25"/>
</dbReference>
<evidence type="ECO:0000259" key="2">
    <source>
        <dbReference type="Pfam" id="PF01364"/>
    </source>
</evidence>
<feature type="domain" description="Gingipain" evidence="2">
    <location>
        <begin position="239"/>
        <end position="399"/>
    </location>
</feature>
<dbReference type="Pfam" id="PF01364">
    <property type="entry name" value="Peptidase_C25"/>
    <property type="match status" value="1"/>
</dbReference>
<dbReference type="SUPFAM" id="SSF52129">
    <property type="entry name" value="Caspase-like"/>
    <property type="match status" value="1"/>
</dbReference>
<dbReference type="Gene3D" id="3.40.50.10390">
    <property type="entry name" value="Gingipain r, domain 1"/>
    <property type="match status" value="1"/>
</dbReference>
<dbReference type="InterPro" id="IPR038490">
    <property type="entry name" value="Gingipain_propep_sf"/>
</dbReference>
<feature type="non-terminal residue" evidence="4">
    <location>
        <position position="405"/>
    </location>
</feature>
<dbReference type="EMBL" id="UINC01034999">
    <property type="protein sequence ID" value="SVB26702.1"/>
    <property type="molecule type" value="Genomic_DNA"/>
</dbReference>
<protein>
    <recommendedName>
        <fullName evidence="5">Gingipain domain-containing protein</fullName>
    </recommendedName>
</protein>
<sequence length="405" mass="45403">MRNILIILFSLTLGMASTWQNIQSSVETQVSLDVQSGSLERSIVEFNIDGFHLIPVNTPEGEMYLARLEDGASLLEAGSPDMHKYARSIVIPDDRQMSIKVLSSDFVDYENILIAPSKGNLSRLIDPSDVEYEFGPIYQQDEFFPGDLVGLEDPYILRDVRGQSIVFYPIQYNSIQKVLRVYKTIEVEVYAAGPGQINVLSRASNEPVYAKEFLNIYNNHFINYSNDTRFDYLVDHGKMLVISYGSFMETVQPLVDWKNRKGIPTEMVNISDIGSSSSAVESYVENYYNDNGLTFLLLVGDIAQIPSPSVSGSASDMSYGCISGNDFYAEVIVGRFSGSTPTQIATQVERSIEYERYPQSGGEWYDNALGIASNQGPGFGGYTDDQFNEFMWDTVLSEFTYDSYE</sequence>
<evidence type="ECO:0000256" key="1">
    <source>
        <dbReference type="ARBA" id="ARBA00022729"/>
    </source>
</evidence>
<dbReference type="InterPro" id="IPR001769">
    <property type="entry name" value="Gingipain"/>
</dbReference>
<name>A0A382CLQ5_9ZZZZ</name>
<dbReference type="InterPro" id="IPR029030">
    <property type="entry name" value="Caspase-like_dom_sf"/>
</dbReference>
<dbReference type="InterPro" id="IPR029031">
    <property type="entry name" value="Gingipain_N_sf"/>
</dbReference>
<gene>
    <name evidence="4" type="ORF">METZ01_LOCUS179556</name>
</gene>
<feature type="domain" description="Gingipain propeptide" evidence="3">
    <location>
        <begin position="39"/>
        <end position="196"/>
    </location>
</feature>
<evidence type="ECO:0000259" key="3">
    <source>
        <dbReference type="Pfam" id="PF08126"/>
    </source>
</evidence>
<dbReference type="GO" id="GO:0004197">
    <property type="term" value="F:cysteine-type endopeptidase activity"/>
    <property type="evidence" value="ECO:0007669"/>
    <property type="project" value="InterPro"/>
</dbReference>
<proteinExistence type="predicted"/>
<dbReference type="GO" id="GO:0006508">
    <property type="term" value="P:proteolysis"/>
    <property type="evidence" value="ECO:0007669"/>
    <property type="project" value="InterPro"/>
</dbReference>
<organism evidence="4">
    <name type="scientific">marine metagenome</name>
    <dbReference type="NCBI Taxonomy" id="408172"/>
    <lineage>
        <taxon>unclassified sequences</taxon>
        <taxon>metagenomes</taxon>
        <taxon>ecological metagenomes</taxon>
    </lineage>
</organism>
<dbReference type="AlphaFoldDB" id="A0A382CLQ5"/>
<keyword evidence="1" id="KW-0732">Signal</keyword>
<evidence type="ECO:0000313" key="4">
    <source>
        <dbReference type="EMBL" id="SVB26702.1"/>
    </source>
</evidence>
<dbReference type="Pfam" id="PF08126">
    <property type="entry name" value="Propeptide_C25"/>
    <property type="match status" value="1"/>
</dbReference>
<evidence type="ECO:0008006" key="5">
    <source>
        <dbReference type="Google" id="ProtNLM"/>
    </source>
</evidence>